<reference evidence="1" key="1">
    <citation type="submission" date="2023-08" db="EMBL/GenBank/DDBJ databases">
        <authorList>
            <person name="Alioto T."/>
            <person name="Alioto T."/>
            <person name="Gomez Garrido J."/>
        </authorList>
    </citation>
    <scope>NUCLEOTIDE SEQUENCE</scope>
</reference>
<dbReference type="InterPro" id="IPR051320">
    <property type="entry name" value="Viral_Replic_Matur_Polypro"/>
</dbReference>
<sequence>MSNHFSKESHSVIERSQIPLHEVDFHLMGFEACNKLFEFTCLSFGCADVIAIASFHPIDSFSHKNSLPKTYCYIDDIIIEGETKEEHDYNLAKFQSAAEQTGRQPNKLKYRADLKSTPFLEQTIEKGMLEPNPERYQTLLNLKNLAPSKELKHLIRLFACYAKWIPNCSEVTMNLMFTLQRASKFRPDSAIVLNHCWFNSFISKSSSLKRQFGNSLSPNFSQVQFNNGCIITVSTCDLVCCSPKPLSERGNQLLSDASV</sequence>
<protein>
    <recommendedName>
        <fullName evidence="3">Reverse transcriptase domain-containing protein</fullName>
    </recommendedName>
</protein>
<name>A0AA36B1M8_OCTVU</name>
<dbReference type="EMBL" id="OX597819">
    <property type="protein sequence ID" value="CAI9724952.1"/>
    <property type="molecule type" value="Genomic_DNA"/>
</dbReference>
<proteinExistence type="predicted"/>
<evidence type="ECO:0008006" key="3">
    <source>
        <dbReference type="Google" id="ProtNLM"/>
    </source>
</evidence>
<dbReference type="InterPro" id="IPR043502">
    <property type="entry name" value="DNA/RNA_pol_sf"/>
</dbReference>
<accession>A0AA36B1M8</accession>
<dbReference type="Proteomes" id="UP001162480">
    <property type="component" value="Chromosome 6"/>
</dbReference>
<evidence type="ECO:0000313" key="1">
    <source>
        <dbReference type="EMBL" id="CAI9724952.1"/>
    </source>
</evidence>
<dbReference type="Gene3D" id="3.30.70.270">
    <property type="match status" value="1"/>
</dbReference>
<organism evidence="1 2">
    <name type="scientific">Octopus vulgaris</name>
    <name type="common">Common octopus</name>
    <dbReference type="NCBI Taxonomy" id="6645"/>
    <lineage>
        <taxon>Eukaryota</taxon>
        <taxon>Metazoa</taxon>
        <taxon>Spiralia</taxon>
        <taxon>Lophotrochozoa</taxon>
        <taxon>Mollusca</taxon>
        <taxon>Cephalopoda</taxon>
        <taxon>Coleoidea</taxon>
        <taxon>Octopodiformes</taxon>
        <taxon>Octopoda</taxon>
        <taxon>Incirrata</taxon>
        <taxon>Octopodidae</taxon>
        <taxon>Octopus</taxon>
    </lineage>
</organism>
<gene>
    <name evidence="1" type="ORF">OCTVUL_1B000511</name>
</gene>
<dbReference type="SUPFAM" id="SSF56672">
    <property type="entry name" value="DNA/RNA polymerases"/>
    <property type="match status" value="1"/>
</dbReference>
<dbReference type="InterPro" id="IPR043128">
    <property type="entry name" value="Rev_trsase/Diguanyl_cyclase"/>
</dbReference>
<dbReference type="PANTHER" id="PTHR33064">
    <property type="entry name" value="POL PROTEIN"/>
    <property type="match status" value="1"/>
</dbReference>
<dbReference type="AlphaFoldDB" id="A0AA36B1M8"/>
<keyword evidence="2" id="KW-1185">Reference proteome</keyword>
<evidence type="ECO:0000313" key="2">
    <source>
        <dbReference type="Proteomes" id="UP001162480"/>
    </source>
</evidence>
<dbReference type="Gene3D" id="3.10.10.10">
    <property type="entry name" value="HIV Type 1 Reverse Transcriptase, subunit A, domain 1"/>
    <property type="match status" value="1"/>
</dbReference>
<dbReference type="PANTHER" id="PTHR33064:SF37">
    <property type="entry name" value="RIBONUCLEASE H"/>
    <property type="match status" value="1"/>
</dbReference>